<dbReference type="GO" id="GO:0005524">
    <property type="term" value="F:ATP binding"/>
    <property type="evidence" value="ECO:0007669"/>
    <property type="project" value="UniProtKB-UniRule"/>
</dbReference>
<accession>A0A9D1PXF1</accession>
<keyword evidence="3 6" id="KW-0067">ATP-binding</keyword>
<dbReference type="GO" id="GO:0140663">
    <property type="term" value="F:ATP-dependent FeS chaperone activity"/>
    <property type="evidence" value="ECO:0007669"/>
    <property type="project" value="InterPro"/>
</dbReference>
<dbReference type="AlphaFoldDB" id="A0A9D1PXF1"/>
<reference evidence="7" key="1">
    <citation type="journal article" date="2021" name="PeerJ">
        <title>Extensive microbial diversity within the chicken gut microbiome revealed by metagenomics and culture.</title>
        <authorList>
            <person name="Gilroy R."/>
            <person name="Ravi A."/>
            <person name="Getino M."/>
            <person name="Pursley I."/>
            <person name="Horton D.L."/>
            <person name="Alikhan N.F."/>
            <person name="Baker D."/>
            <person name="Gharbi K."/>
            <person name="Hall N."/>
            <person name="Watson M."/>
            <person name="Adriaenssens E.M."/>
            <person name="Foster-Nyarko E."/>
            <person name="Jarju S."/>
            <person name="Secka A."/>
            <person name="Antonio M."/>
            <person name="Oren A."/>
            <person name="Chaudhuri R.R."/>
            <person name="La Ragione R."/>
            <person name="Hildebrand F."/>
            <person name="Pallen M.J."/>
        </authorList>
    </citation>
    <scope>NUCLEOTIDE SEQUENCE</scope>
    <source>
        <strain evidence="7">ChiHecec2B26-446</strain>
    </source>
</reference>
<dbReference type="GO" id="GO:0046872">
    <property type="term" value="F:metal ion binding"/>
    <property type="evidence" value="ECO:0007669"/>
    <property type="project" value="UniProtKB-KW"/>
</dbReference>
<feature type="binding site" evidence="6">
    <location>
        <begin position="50"/>
        <end position="57"/>
    </location>
    <ligand>
        <name>ATP</name>
        <dbReference type="ChEBI" id="CHEBI:30616"/>
    </ligand>
</feature>
<gene>
    <name evidence="7" type="ORF">H9894_09275</name>
</gene>
<proteinExistence type="inferred from homology"/>
<dbReference type="HAMAP" id="MF_02040">
    <property type="entry name" value="Mrp_NBP35"/>
    <property type="match status" value="1"/>
</dbReference>
<dbReference type="Proteomes" id="UP000886752">
    <property type="component" value="Unassembled WGS sequence"/>
</dbReference>
<organism evidence="7 8">
    <name type="scientific">Candidatus Desulfovibrio intestinipullorum</name>
    <dbReference type="NCBI Taxonomy" id="2838536"/>
    <lineage>
        <taxon>Bacteria</taxon>
        <taxon>Pseudomonadati</taxon>
        <taxon>Thermodesulfobacteriota</taxon>
        <taxon>Desulfovibrionia</taxon>
        <taxon>Desulfovibrionales</taxon>
        <taxon>Desulfovibrionaceae</taxon>
        <taxon>Desulfovibrio</taxon>
    </lineage>
</organism>
<keyword evidence="6" id="KW-0378">Hydrolase</keyword>
<dbReference type="GO" id="GO:0016887">
    <property type="term" value="F:ATP hydrolysis activity"/>
    <property type="evidence" value="ECO:0007669"/>
    <property type="project" value="UniProtKB-UniRule"/>
</dbReference>
<dbReference type="InterPro" id="IPR019591">
    <property type="entry name" value="Mrp/NBP35_ATP-bd"/>
</dbReference>
<dbReference type="FunFam" id="3.40.50.300:FF:001119">
    <property type="entry name" value="Iron-sulfur cluster carrier protein"/>
    <property type="match status" value="1"/>
</dbReference>
<sequence>MAECSHCGSASSCSSAGTNGPCPSQMIAQQDKQIEDRLSHIKHKIFVMSGKGGVGKSSVAVNVACALVKLGYKVGLLDVDIHGPSVPNLLGMKSTNLMVNEQGLIIPAMWQDKMEVISMDTLLGEDRDQAIIWRGPKKTGAIRQFISDVAWGNLDFLVIDSPPGTGDEHMTILQAIPDATCLIVTTPQEISLADVRKAINFIQITHAKTVGLVENMSGVVCPHCHKTFNPFKQGGGKKLAEQDKIPFLGAIPLDVQAVVSADNGVPIVTIEEESPAKDAFIEITKNMVAELDKAK</sequence>
<keyword evidence="4 6" id="KW-0408">Iron</keyword>
<dbReference type="Pfam" id="PF10609">
    <property type="entry name" value="ParA"/>
    <property type="match status" value="1"/>
</dbReference>
<dbReference type="GO" id="GO:0051536">
    <property type="term" value="F:iron-sulfur cluster binding"/>
    <property type="evidence" value="ECO:0007669"/>
    <property type="project" value="UniProtKB-UniRule"/>
</dbReference>
<name>A0A9D1PXF1_9BACT</name>
<evidence type="ECO:0000256" key="3">
    <source>
        <dbReference type="ARBA" id="ARBA00022840"/>
    </source>
</evidence>
<evidence type="ECO:0000256" key="2">
    <source>
        <dbReference type="ARBA" id="ARBA00022741"/>
    </source>
</evidence>
<comment type="caution">
    <text evidence="7">The sequence shown here is derived from an EMBL/GenBank/DDBJ whole genome shotgun (WGS) entry which is preliminary data.</text>
</comment>
<evidence type="ECO:0000256" key="6">
    <source>
        <dbReference type="HAMAP-Rule" id="MF_02040"/>
    </source>
</evidence>
<keyword evidence="1 6" id="KW-0479">Metal-binding</keyword>
<comment type="function">
    <text evidence="6">Binds and transfers iron-sulfur (Fe-S) clusters to target apoproteins. Can hydrolyze ATP.</text>
</comment>
<evidence type="ECO:0000256" key="5">
    <source>
        <dbReference type="ARBA" id="ARBA00023014"/>
    </source>
</evidence>
<comment type="subunit">
    <text evidence="6">Homodimer.</text>
</comment>
<dbReference type="SUPFAM" id="SSF52540">
    <property type="entry name" value="P-loop containing nucleoside triphosphate hydrolases"/>
    <property type="match status" value="1"/>
</dbReference>
<dbReference type="PANTHER" id="PTHR23264">
    <property type="entry name" value="NUCLEOTIDE-BINDING PROTEIN NBP35 YEAST -RELATED"/>
    <property type="match status" value="1"/>
</dbReference>
<dbReference type="CDD" id="cd02037">
    <property type="entry name" value="Mrp_NBP35"/>
    <property type="match status" value="1"/>
</dbReference>
<comment type="similarity">
    <text evidence="6">Belongs to the Mrp/NBP35 ATP-binding proteins family.</text>
</comment>
<reference evidence="7" key="2">
    <citation type="submission" date="2021-04" db="EMBL/GenBank/DDBJ databases">
        <authorList>
            <person name="Gilroy R."/>
        </authorList>
    </citation>
    <scope>NUCLEOTIDE SEQUENCE</scope>
    <source>
        <strain evidence="7">ChiHecec2B26-446</strain>
    </source>
</reference>
<dbReference type="GO" id="GO:0016226">
    <property type="term" value="P:iron-sulfur cluster assembly"/>
    <property type="evidence" value="ECO:0007669"/>
    <property type="project" value="InterPro"/>
</dbReference>
<dbReference type="Gene3D" id="3.40.50.300">
    <property type="entry name" value="P-loop containing nucleotide triphosphate hydrolases"/>
    <property type="match status" value="1"/>
</dbReference>
<protein>
    <recommendedName>
        <fullName evidence="6">Iron-sulfur cluster carrier protein</fullName>
    </recommendedName>
</protein>
<evidence type="ECO:0000256" key="4">
    <source>
        <dbReference type="ARBA" id="ARBA00023004"/>
    </source>
</evidence>
<evidence type="ECO:0000313" key="8">
    <source>
        <dbReference type="Proteomes" id="UP000886752"/>
    </source>
</evidence>
<dbReference type="InterPro" id="IPR027417">
    <property type="entry name" value="P-loop_NTPase"/>
</dbReference>
<dbReference type="GO" id="GO:0005829">
    <property type="term" value="C:cytosol"/>
    <property type="evidence" value="ECO:0007669"/>
    <property type="project" value="TreeGrafter"/>
</dbReference>
<keyword evidence="2 6" id="KW-0547">Nucleotide-binding</keyword>
<dbReference type="PROSITE" id="PS01215">
    <property type="entry name" value="MRP"/>
    <property type="match status" value="1"/>
</dbReference>
<evidence type="ECO:0000313" key="7">
    <source>
        <dbReference type="EMBL" id="HIW01359.1"/>
    </source>
</evidence>
<dbReference type="EMBL" id="DXHV01000078">
    <property type="protein sequence ID" value="HIW01359.1"/>
    <property type="molecule type" value="Genomic_DNA"/>
</dbReference>
<dbReference type="InterPro" id="IPR000808">
    <property type="entry name" value="Mrp-like_CS"/>
</dbReference>
<dbReference type="InterPro" id="IPR033756">
    <property type="entry name" value="YlxH/NBP35"/>
</dbReference>
<evidence type="ECO:0000256" key="1">
    <source>
        <dbReference type="ARBA" id="ARBA00022723"/>
    </source>
</evidence>
<dbReference type="PANTHER" id="PTHR23264:SF19">
    <property type="entry name" value="CYTOSOLIC FE-S CLUSTER ASSEMBLY FACTOR NUBP2"/>
    <property type="match status" value="1"/>
</dbReference>
<keyword evidence="5 6" id="KW-0411">Iron-sulfur</keyword>